<feature type="compositionally biased region" description="Pro residues" evidence="1">
    <location>
        <begin position="437"/>
        <end position="448"/>
    </location>
</feature>
<comment type="caution">
    <text evidence="2">The sequence shown here is derived from an EMBL/GenBank/DDBJ whole genome shotgun (WGS) entry which is preliminary data.</text>
</comment>
<dbReference type="AlphaFoldDB" id="A0A0F9ASL0"/>
<proteinExistence type="predicted"/>
<name>A0A0F9ASL0_9ZZZZ</name>
<gene>
    <name evidence="2" type="ORF">LCGC14_2535790</name>
</gene>
<evidence type="ECO:0000256" key="1">
    <source>
        <dbReference type="SAM" id="MobiDB-lite"/>
    </source>
</evidence>
<protein>
    <submittedName>
        <fullName evidence="2">Uncharacterized protein</fullName>
    </submittedName>
</protein>
<reference evidence="2" key="1">
    <citation type="journal article" date="2015" name="Nature">
        <title>Complex archaea that bridge the gap between prokaryotes and eukaryotes.</title>
        <authorList>
            <person name="Spang A."/>
            <person name="Saw J.H."/>
            <person name="Jorgensen S.L."/>
            <person name="Zaremba-Niedzwiedzka K."/>
            <person name="Martijn J."/>
            <person name="Lind A.E."/>
            <person name="van Eijk R."/>
            <person name="Schleper C."/>
            <person name="Guy L."/>
            <person name="Ettema T.J."/>
        </authorList>
    </citation>
    <scope>NUCLEOTIDE SEQUENCE</scope>
</reference>
<dbReference type="EMBL" id="LAZR01041258">
    <property type="protein sequence ID" value="KKL12435.1"/>
    <property type="molecule type" value="Genomic_DNA"/>
</dbReference>
<accession>A0A0F9ASL0</accession>
<feature type="non-terminal residue" evidence="2">
    <location>
        <position position="1"/>
    </location>
</feature>
<evidence type="ECO:0000313" key="2">
    <source>
        <dbReference type="EMBL" id="KKL12435.1"/>
    </source>
</evidence>
<feature type="region of interest" description="Disordered" evidence="1">
    <location>
        <begin position="419"/>
        <end position="448"/>
    </location>
</feature>
<organism evidence="2">
    <name type="scientific">marine sediment metagenome</name>
    <dbReference type="NCBI Taxonomy" id="412755"/>
    <lineage>
        <taxon>unclassified sequences</taxon>
        <taxon>metagenomes</taxon>
        <taxon>ecological metagenomes</taxon>
    </lineage>
</organism>
<sequence length="448" mass="50923">DTEYEGPIYDEYGKLIENITYAEIIKKYEGNEKYPPEFVAPMKVSAIINGREQTFGYIRTAMWVDQEEGGEPKNVANYTTKEDDLIDTGNWRLQQSLVRQIRQKIWKGQRITTKVTARAPGTLFRNVEFNKEGKPTGKFKYDTIESLITDPSIEFYVNQGGILYTGASRPVTKKLVQSEKAQETRRDGQVGIIIPISVDEKGDISYLALPIWIPTLNEAQVNTVWNLVEAFWENPEAAQQVTEMTGVTFDKSIRKISLSELLKPYVRSSSFNPSVFDNSQQSLSRIYTHIGTDSGHFQIARHGDAIIYTTDTRKRGEKNYRYMFERNLDGSYTYEEDVRRLFSQGLLPAYTLGLNESTPINDIYFHVDGPASSKVGYKNFLRKHLMTDVNGTNTIEHEDGTVEHVYSVHGPIVFDMDFRVDRPSPPDVTDPESQTPPKTPPDAPPDTA</sequence>